<sequence length="80" mass="8885">MQDLHNTIYLPRARARSPPVRRSRSQAEPWQPRAERPGGWLNPHARKGVSTFGNTGKHRAGPGPDLDRATGASNFRTFAP</sequence>
<accession>H1CZJ3</accession>
<dbReference type="HOGENOM" id="CLU_2648665_0_0_9"/>
<gene>
    <name evidence="2" type="ORF">HMPREF9453_00786</name>
</gene>
<dbReference type="AlphaFoldDB" id="H1CZJ3"/>
<evidence type="ECO:0000313" key="2">
    <source>
        <dbReference type="EMBL" id="EHO63361.1"/>
    </source>
</evidence>
<proteinExistence type="predicted"/>
<feature type="region of interest" description="Disordered" evidence="1">
    <location>
        <begin position="1"/>
        <end position="80"/>
    </location>
</feature>
<dbReference type="Proteomes" id="UP000003277">
    <property type="component" value="Unassembled WGS sequence"/>
</dbReference>
<name>H1CZJ3_9FIRM</name>
<keyword evidence="3" id="KW-1185">Reference proteome</keyword>
<comment type="caution">
    <text evidence="2">The sequence shown here is derived from an EMBL/GenBank/DDBJ whole genome shotgun (WGS) entry which is preliminary data.</text>
</comment>
<feature type="compositionally biased region" description="Polar residues" evidence="1">
    <location>
        <begin position="71"/>
        <end position="80"/>
    </location>
</feature>
<feature type="compositionally biased region" description="Basic residues" evidence="1">
    <location>
        <begin position="13"/>
        <end position="24"/>
    </location>
</feature>
<evidence type="ECO:0000313" key="3">
    <source>
        <dbReference type="Proteomes" id="UP000003277"/>
    </source>
</evidence>
<protein>
    <submittedName>
        <fullName evidence="2">Uncharacterized protein</fullName>
    </submittedName>
</protein>
<evidence type="ECO:0000256" key="1">
    <source>
        <dbReference type="SAM" id="MobiDB-lite"/>
    </source>
</evidence>
<organism evidence="2 3">
    <name type="scientific">Dialister succinatiphilus YIT 11850</name>
    <dbReference type="NCBI Taxonomy" id="742743"/>
    <lineage>
        <taxon>Bacteria</taxon>
        <taxon>Bacillati</taxon>
        <taxon>Bacillota</taxon>
        <taxon>Negativicutes</taxon>
        <taxon>Veillonellales</taxon>
        <taxon>Veillonellaceae</taxon>
        <taxon>Dialister</taxon>
    </lineage>
</organism>
<reference evidence="2 3" key="1">
    <citation type="submission" date="2011-11" db="EMBL/GenBank/DDBJ databases">
        <title>The Genome Sequence of Dialister succinatiphilus YIT 11850.</title>
        <authorList>
            <consortium name="The Broad Institute Genome Sequencing Platform"/>
            <person name="Earl A."/>
            <person name="Ward D."/>
            <person name="Feldgarden M."/>
            <person name="Gevers D."/>
            <person name="Morotomi M."/>
            <person name="Young S.K."/>
            <person name="Zeng Q."/>
            <person name="Gargeya S."/>
            <person name="Fitzgerald M."/>
            <person name="Haas B."/>
            <person name="Abouelleil A."/>
            <person name="Alvarado L."/>
            <person name="Arachchi H.M."/>
            <person name="Berlin A."/>
            <person name="Brown A."/>
            <person name="Chapman S.B."/>
            <person name="Dunbar C."/>
            <person name="Gearin G."/>
            <person name="Goldberg J."/>
            <person name="Griggs A."/>
            <person name="Gujja S."/>
            <person name="Heiman D."/>
            <person name="Howarth C."/>
            <person name="Lui A."/>
            <person name="MacDonald P.J.P."/>
            <person name="Montmayeur A."/>
            <person name="Murphy C."/>
            <person name="Neiman D."/>
            <person name="Pearson M."/>
            <person name="Priest M."/>
            <person name="Roberts A."/>
            <person name="Saif S."/>
            <person name="Shea T."/>
            <person name="Sisk P."/>
            <person name="Stolte C."/>
            <person name="Sykes S."/>
            <person name="Wortman J."/>
            <person name="Nusbaum C."/>
            <person name="Birren B."/>
        </authorList>
    </citation>
    <scope>NUCLEOTIDE SEQUENCE [LARGE SCALE GENOMIC DNA]</scope>
    <source>
        <strain evidence="2 3">YIT 11850</strain>
    </source>
</reference>
<dbReference type="EMBL" id="ADLT01000017">
    <property type="protein sequence ID" value="EHO63361.1"/>
    <property type="molecule type" value="Genomic_DNA"/>
</dbReference>